<accession>A0A2L2X8W0</accession>
<dbReference type="AlphaFoldDB" id="A0A2L2X8W0"/>
<gene>
    <name evidence="1" type="ORF">DCCM_0548</name>
</gene>
<evidence type="ECO:0000313" key="1">
    <source>
        <dbReference type="EMBL" id="GBF32354.1"/>
    </source>
</evidence>
<proteinExistence type="predicted"/>
<keyword evidence="2" id="KW-1185">Reference proteome</keyword>
<dbReference type="EMBL" id="BFAV01000028">
    <property type="protein sequence ID" value="GBF32354.1"/>
    <property type="molecule type" value="Genomic_DNA"/>
</dbReference>
<comment type="caution">
    <text evidence="1">The sequence shown here is derived from an EMBL/GenBank/DDBJ whole genome shotgun (WGS) entry which is preliminary data.</text>
</comment>
<reference evidence="2" key="1">
    <citation type="submission" date="2018-02" db="EMBL/GenBank/DDBJ databases">
        <title>Genome sequence of Desulfocucumis palustris strain NAW-5.</title>
        <authorList>
            <person name="Watanabe M."/>
            <person name="Kojima H."/>
            <person name="Fukui M."/>
        </authorList>
    </citation>
    <scope>NUCLEOTIDE SEQUENCE [LARGE SCALE GENOMIC DNA]</scope>
    <source>
        <strain evidence="2">NAW-5</strain>
    </source>
</reference>
<name>A0A2L2X8W0_9FIRM</name>
<evidence type="ECO:0000313" key="2">
    <source>
        <dbReference type="Proteomes" id="UP000239549"/>
    </source>
</evidence>
<dbReference type="Proteomes" id="UP000239549">
    <property type="component" value="Unassembled WGS sequence"/>
</dbReference>
<organism evidence="1 2">
    <name type="scientific">Desulfocucumis palustris</name>
    <dbReference type="NCBI Taxonomy" id="1898651"/>
    <lineage>
        <taxon>Bacteria</taxon>
        <taxon>Bacillati</taxon>
        <taxon>Bacillota</taxon>
        <taxon>Clostridia</taxon>
        <taxon>Eubacteriales</taxon>
        <taxon>Desulfocucumaceae</taxon>
        <taxon>Desulfocucumis</taxon>
    </lineage>
</organism>
<sequence length="43" mass="5136">MPILLKECYNFYRIKYQQVYKPQIKTLPGGFFILSKAQVNKLI</sequence>
<protein>
    <submittedName>
        <fullName evidence="1">Uncharacterized protein</fullName>
    </submittedName>
</protein>